<feature type="non-terminal residue" evidence="1">
    <location>
        <position position="208"/>
    </location>
</feature>
<dbReference type="OrthoDB" id="3041043at2759"/>
<organism evidence="1 2">
    <name type="scientific">Dendrothele bispora (strain CBS 962.96)</name>
    <dbReference type="NCBI Taxonomy" id="1314807"/>
    <lineage>
        <taxon>Eukaryota</taxon>
        <taxon>Fungi</taxon>
        <taxon>Dikarya</taxon>
        <taxon>Basidiomycota</taxon>
        <taxon>Agaricomycotina</taxon>
        <taxon>Agaricomycetes</taxon>
        <taxon>Agaricomycetidae</taxon>
        <taxon>Agaricales</taxon>
        <taxon>Agaricales incertae sedis</taxon>
        <taxon>Dendrothele</taxon>
    </lineage>
</organism>
<accession>A0A4S8MC11</accession>
<name>A0A4S8MC11_DENBC</name>
<evidence type="ECO:0000313" key="1">
    <source>
        <dbReference type="EMBL" id="THV00045.1"/>
    </source>
</evidence>
<dbReference type="AlphaFoldDB" id="A0A4S8MC11"/>
<keyword evidence="2" id="KW-1185">Reference proteome</keyword>
<reference evidence="1 2" key="1">
    <citation type="journal article" date="2019" name="Nat. Ecol. Evol.">
        <title>Megaphylogeny resolves global patterns of mushroom evolution.</title>
        <authorList>
            <person name="Varga T."/>
            <person name="Krizsan K."/>
            <person name="Foldi C."/>
            <person name="Dima B."/>
            <person name="Sanchez-Garcia M."/>
            <person name="Sanchez-Ramirez S."/>
            <person name="Szollosi G.J."/>
            <person name="Szarkandi J.G."/>
            <person name="Papp V."/>
            <person name="Albert L."/>
            <person name="Andreopoulos W."/>
            <person name="Angelini C."/>
            <person name="Antonin V."/>
            <person name="Barry K.W."/>
            <person name="Bougher N.L."/>
            <person name="Buchanan P."/>
            <person name="Buyck B."/>
            <person name="Bense V."/>
            <person name="Catcheside P."/>
            <person name="Chovatia M."/>
            <person name="Cooper J."/>
            <person name="Damon W."/>
            <person name="Desjardin D."/>
            <person name="Finy P."/>
            <person name="Geml J."/>
            <person name="Haridas S."/>
            <person name="Hughes K."/>
            <person name="Justo A."/>
            <person name="Karasinski D."/>
            <person name="Kautmanova I."/>
            <person name="Kiss B."/>
            <person name="Kocsube S."/>
            <person name="Kotiranta H."/>
            <person name="LaButti K.M."/>
            <person name="Lechner B.E."/>
            <person name="Liimatainen K."/>
            <person name="Lipzen A."/>
            <person name="Lukacs Z."/>
            <person name="Mihaltcheva S."/>
            <person name="Morgado L.N."/>
            <person name="Niskanen T."/>
            <person name="Noordeloos M.E."/>
            <person name="Ohm R.A."/>
            <person name="Ortiz-Santana B."/>
            <person name="Ovrebo C."/>
            <person name="Racz N."/>
            <person name="Riley R."/>
            <person name="Savchenko A."/>
            <person name="Shiryaev A."/>
            <person name="Soop K."/>
            <person name="Spirin V."/>
            <person name="Szebenyi C."/>
            <person name="Tomsovsky M."/>
            <person name="Tulloss R.E."/>
            <person name="Uehling J."/>
            <person name="Grigoriev I.V."/>
            <person name="Vagvolgyi C."/>
            <person name="Papp T."/>
            <person name="Martin F.M."/>
            <person name="Miettinen O."/>
            <person name="Hibbett D.S."/>
            <person name="Nagy L.G."/>
        </authorList>
    </citation>
    <scope>NUCLEOTIDE SEQUENCE [LARGE SCALE GENOMIC DNA]</scope>
    <source>
        <strain evidence="1 2">CBS 962.96</strain>
    </source>
</reference>
<dbReference type="EMBL" id="ML179110">
    <property type="protein sequence ID" value="THV00045.1"/>
    <property type="molecule type" value="Genomic_DNA"/>
</dbReference>
<dbReference type="Proteomes" id="UP000297245">
    <property type="component" value="Unassembled WGS sequence"/>
</dbReference>
<feature type="non-terminal residue" evidence="1">
    <location>
        <position position="1"/>
    </location>
</feature>
<sequence>LQQYFLPHELEPFLNMQEACDVVISGSTVLQFFTGLRWDSDLDLYVVVSECRSAGLLLLSCNYEFVPSRHQDPEFLRVVSSISDAVPPTEVGPNYNDSGIASVFNFSKGTKSIQLIACRTNVMQVILGFHSTCVMNFATRHYAVSLFPVCSLVSHSSLINVTDADIRVPTNALSKYAERGWELLTLPSYNEYLSGNSELGQNIRYPGD</sequence>
<proteinExistence type="predicted"/>
<protein>
    <submittedName>
        <fullName evidence="1">Uncharacterized protein</fullName>
    </submittedName>
</protein>
<evidence type="ECO:0000313" key="2">
    <source>
        <dbReference type="Proteomes" id="UP000297245"/>
    </source>
</evidence>
<gene>
    <name evidence="1" type="ORF">K435DRAFT_622665</name>
</gene>